<accession>A0A847UHR8</accession>
<comment type="caution">
    <text evidence="2">The sequence shown here is derived from an EMBL/GenBank/DDBJ whole genome shotgun (WGS) entry which is preliminary data.</text>
</comment>
<dbReference type="Proteomes" id="UP000641625">
    <property type="component" value="Unassembled WGS sequence"/>
</dbReference>
<keyword evidence="1" id="KW-0812">Transmembrane</keyword>
<feature type="transmembrane region" description="Helical" evidence="1">
    <location>
        <begin position="48"/>
        <end position="64"/>
    </location>
</feature>
<gene>
    <name evidence="2" type="ORF">GOC77_01730</name>
</gene>
<proteinExistence type="predicted"/>
<dbReference type="EMBL" id="WOWA01000002">
    <property type="protein sequence ID" value="NLV12006.1"/>
    <property type="molecule type" value="Genomic_DNA"/>
</dbReference>
<evidence type="ECO:0000313" key="2">
    <source>
        <dbReference type="EMBL" id="NLV12006.1"/>
    </source>
</evidence>
<organism evidence="2 3">
    <name type="scientific">Haloarcula argentinensis</name>
    <dbReference type="NCBI Taxonomy" id="43776"/>
    <lineage>
        <taxon>Archaea</taxon>
        <taxon>Methanobacteriati</taxon>
        <taxon>Methanobacteriota</taxon>
        <taxon>Stenosarchaea group</taxon>
        <taxon>Halobacteria</taxon>
        <taxon>Halobacteriales</taxon>
        <taxon>Haloarculaceae</taxon>
        <taxon>Haloarcula</taxon>
    </lineage>
</organism>
<keyword evidence="1" id="KW-0472">Membrane</keyword>
<name>A0A847UHR8_HALAR</name>
<dbReference type="RefSeq" id="WP_170095707.1">
    <property type="nucleotide sequence ID" value="NZ_WOWA01000002.1"/>
</dbReference>
<evidence type="ECO:0000256" key="1">
    <source>
        <dbReference type="SAM" id="Phobius"/>
    </source>
</evidence>
<reference evidence="2" key="1">
    <citation type="submission" date="2019-12" db="EMBL/GenBank/DDBJ databases">
        <title>Whole genome sequencing of Haloarcula argentinensis strain pws5.</title>
        <authorList>
            <person name="Verma D.K."/>
            <person name="Gopal K."/>
            <person name="Prasad E.S."/>
        </authorList>
    </citation>
    <scope>NUCLEOTIDE SEQUENCE</scope>
    <source>
        <strain evidence="2">Pws5</strain>
    </source>
</reference>
<dbReference type="AlphaFoldDB" id="A0A847UHR8"/>
<evidence type="ECO:0000313" key="3">
    <source>
        <dbReference type="Proteomes" id="UP000641625"/>
    </source>
</evidence>
<keyword evidence="1" id="KW-1133">Transmembrane helix</keyword>
<feature type="transmembrane region" description="Helical" evidence="1">
    <location>
        <begin position="21"/>
        <end position="42"/>
    </location>
</feature>
<sequence>MDALRSLYRRADDRVRGLSRLPYALLIGFVSAVGVFAVRLLLPGSGSFGPVAMGVAMAVVYYAFDPNNKN</sequence>
<protein>
    <submittedName>
        <fullName evidence="2">Uncharacterized protein</fullName>
    </submittedName>
</protein>